<dbReference type="PROSITE" id="PS50878">
    <property type="entry name" value="RT_POL"/>
    <property type="match status" value="1"/>
</dbReference>
<dbReference type="EMBL" id="JBJQOH010000006">
    <property type="protein sequence ID" value="KAL3682552.1"/>
    <property type="molecule type" value="Genomic_DNA"/>
</dbReference>
<dbReference type="Proteomes" id="UP001633002">
    <property type="component" value="Unassembled WGS sequence"/>
</dbReference>
<organism evidence="3 4">
    <name type="scientific">Riccia sorocarpa</name>
    <dbReference type="NCBI Taxonomy" id="122646"/>
    <lineage>
        <taxon>Eukaryota</taxon>
        <taxon>Viridiplantae</taxon>
        <taxon>Streptophyta</taxon>
        <taxon>Embryophyta</taxon>
        <taxon>Marchantiophyta</taxon>
        <taxon>Marchantiopsida</taxon>
        <taxon>Marchantiidae</taxon>
        <taxon>Marchantiales</taxon>
        <taxon>Ricciaceae</taxon>
        <taxon>Riccia</taxon>
    </lineage>
</organism>
<evidence type="ECO:0000313" key="3">
    <source>
        <dbReference type="EMBL" id="KAL3682552.1"/>
    </source>
</evidence>
<accession>A0ABD3GWK0</accession>
<dbReference type="InterPro" id="IPR000477">
    <property type="entry name" value="RT_dom"/>
</dbReference>
<dbReference type="Pfam" id="PF00078">
    <property type="entry name" value="RVT_1"/>
    <property type="match status" value="1"/>
</dbReference>
<feature type="domain" description="Reverse transcriptase" evidence="2">
    <location>
        <begin position="1"/>
        <end position="264"/>
    </location>
</feature>
<dbReference type="PANTHER" id="PTHR31635">
    <property type="entry name" value="REVERSE TRANSCRIPTASE DOMAIN-CONTAINING PROTEIN-RELATED"/>
    <property type="match status" value="1"/>
</dbReference>
<reference evidence="3 4" key="1">
    <citation type="submission" date="2024-09" db="EMBL/GenBank/DDBJ databases">
        <title>Chromosome-scale assembly of Riccia sorocarpa.</title>
        <authorList>
            <person name="Paukszto L."/>
        </authorList>
    </citation>
    <scope>NUCLEOTIDE SEQUENCE [LARGE SCALE GENOMIC DNA]</scope>
    <source>
        <strain evidence="3">LP-2024</strain>
        <tissue evidence="3">Aerial parts of the thallus</tissue>
    </source>
</reference>
<protein>
    <recommendedName>
        <fullName evidence="2">Reverse transcriptase domain-containing protein</fullName>
    </recommendedName>
</protein>
<dbReference type="AlphaFoldDB" id="A0ABD3GWK0"/>
<evidence type="ECO:0000313" key="4">
    <source>
        <dbReference type="Proteomes" id="UP001633002"/>
    </source>
</evidence>
<comment type="caution">
    <text evidence="3">The sequence shown here is derived from an EMBL/GenBank/DDBJ whole genome shotgun (WGS) entry which is preliminary data.</text>
</comment>
<feature type="region of interest" description="Disordered" evidence="1">
    <location>
        <begin position="336"/>
        <end position="358"/>
    </location>
</feature>
<evidence type="ECO:0000256" key="1">
    <source>
        <dbReference type="SAM" id="MobiDB-lite"/>
    </source>
</evidence>
<dbReference type="CDD" id="cd01650">
    <property type="entry name" value="RT_nLTR_like"/>
    <property type="match status" value="1"/>
</dbReference>
<feature type="compositionally biased region" description="Low complexity" evidence="1">
    <location>
        <begin position="343"/>
        <end position="358"/>
    </location>
</feature>
<gene>
    <name evidence="3" type="ORF">R1sor_000574</name>
</gene>
<keyword evidence="4" id="KW-1185">Reference proteome</keyword>
<sequence>MKHFGSQIVGDHIPISSTQQLIASGQTEGEATTTHRYFKLNSAEPLVDAEQTGFVPDRKIEDNILTLRMAEEWSRISGEANLFIKLDFTKAFDRVSFTFLWHTLSSMGFPESMIARIRGLMSGGSSKVLANQAFSRNFKIKRGVRQGCPLAPLLFVLSTQPLMKTLRKEEEMGQLKGLQIPGYKSVLHELFAEDTSLFLRAQARDFTQVRKAIEKFELASGALLNVQKSLVMALGESANNGWLKDSGCEVADHRRRFKFLGVWSGKGITQAEITERIVESIDRKLRSWVNKHLTFTSRLLLIKHILSAIPSHHLRISKAYKIPVCLVWSEEGTHPAAGQVADSSTPSLSTPGTTHQVI</sequence>
<dbReference type="PANTHER" id="PTHR31635:SF196">
    <property type="entry name" value="REVERSE TRANSCRIPTASE DOMAIN-CONTAINING PROTEIN-RELATED"/>
    <property type="match status" value="1"/>
</dbReference>
<proteinExistence type="predicted"/>
<name>A0ABD3GWK0_9MARC</name>
<evidence type="ECO:0000259" key="2">
    <source>
        <dbReference type="PROSITE" id="PS50878"/>
    </source>
</evidence>